<dbReference type="PANTHER" id="PTHR37984:SF5">
    <property type="entry name" value="PROTEIN NYNRIN-LIKE"/>
    <property type="match status" value="1"/>
</dbReference>
<accession>A0A6J8E2C8</accession>
<evidence type="ECO:0000313" key="3">
    <source>
        <dbReference type="EMBL" id="CAC5414153.1"/>
    </source>
</evidence>
<dbReference type="Proteomes" id="UP000507470">
    <property type="component" value="Unassembled WGS sequence"/>
</dbReference>
<proteinExistence type="predicted"/>
<evidence type="ECO:0000259" key="2">
    <source>
        <dbReference type="PROSITE" id="PS50994"/>
    </source>
</evidence>
<name>A0A6J8E2C8_MYTCO</name>
<dbReference type="PANTHER" id="PTHR37984">
    <property type="entry name" value="PROTEIN CBG26694"/>
    <property type="match status" value="1"/>
</dbReference>
<dbReference type="Gene3D" id="3.30.420.10">
    <property type="entry name" value="Ribonuclease H-like superfamily/Ribonuclease H"/>
    <property type="match status" value="1"/>
</dbReference>
<dbReference type="OrthoDB" id="10059746at2759"/>
<sequence>MQVDSQDRFFNEILDMSRKNSSANNSLFSKERIEILIRSVKQAKDATKPTGKERTLLKQYEILTAETLEKLIKRKTSDRECNVDTVCQNYLCKNSGVYYDRANISREAIKTFLKLCDHCSLKKKRSELSKLVIKPVRSSDFSSRGQVDLIDYQSVPDSGYKWVLHYQDHFTKFSILRPLKSKTAAEVAYNLLDIFLILGAPMILQSGNGREFTANIITELTKSLWPDLKIVHGRPRHPQSQGSVEKANADVKEMLATWLSENNSRQWSEGLRFIQFQKNRSYLRVIGQSPYKALFGSEPKVGLSSSSVPRDLLPDIQTEEDLEAIFEVSSVSTDNTDSEYPFSETEHNTDTEIETDKTMSETDIITDTNTETDGELHDHDSADNYEQTIELETETMVIEISDANMADEASISMTSTGIHPHKRAFSGGDIPYVNTSEGLSEI</sequence>
<dbReference type="InterPro" id="IPR050951">
    <property type="entry name" value="Retrovirus_Pol_polyprotein"/>
</dbReference>
<feature type="region of interest" description="Disordered" evidence="1">
    <location>
        <begin position="333"/>
        <end position="362"/>
    </location>
</feature>
<dbReference type="PROSITE" id="PS50994">
    <property type="entry name" value="INTEGRASE"/>
    <property type="match status" value="1"/>
</dbReference>
<keyword evidence="4" id="KW-1185">Reference proteome</keyword>
<evidence type="ECO:0000313" key="4">
    <source>
        <dbReference type="Proteomes" id="UP000507470"/>
    </source>
</evidence>
<feature type="domain" description="Integrase catalytic" evidence="2">
    <location>
        <begin position="131"/>
        <end position="298"/>
    </location>
</feature>
<feature type="compositionally biased region" description="Basic and acidic residues" evidence="1">
    <location>
        <begin position="344"/>
        <end position="360"/>
    </location>
</feature>
<protein>
    <recommendedName>
        <fullName evidence="2">Integrase catalytic domain-containing protein</fullName>
    </recommendedName>
</protein>
<dbReference type="InterPro" id="IPR001584">
    <property type="entry name" value="Integrase_cat-core"/>
</dbReference>
<organism evidence="3 4">
    <name type="scientific">Mytilus coruscus</name>
    <name type="common">Sea mussel</name>
    <dbReference type="NCBI Taxonomy" id="42192"/>
    <lineage>
        <taxon>Eukaryota</taxon>
        <taxon>Metazoa</taxon>
        <taxon>Spiralia</taxon>
        <taxon>Lophotrochozoa</taxon>
        <taxon>Mollusca</taxon>
        <taxon>Bivalvia</taxon>
        <taxon>Autobranchia</taxon>
        <taxon>Pteriomorphia</taxon>
        <taxon>Mytilida</taxon>
        <taxon>Mytiloidea</taxon>
        <taxon>Mytilidae</taxon>
        <taxon>Mytilinae</taxon>
        <taxon>Mytilus</taxon>
    </lineage>
</organism>
<reference evidence="3 4" key="1">
    <citation type="submission" date="2020-06" db="EMBL/GenBank/DDBJ databases">
        <authorList>
            <person name="Li R."/>
            <person name="Bekaert M."/>
        </authorList>
    </citation>
    <scope>NUCLEOTIDE SEQUENCE [LARGE SCALE GENOMIC DNA]</scope>
    <source>
        <strain evidence="4">wild</strain>
    </source>
</reference>
<dbReference type="InterPro" id="IPR036397">
    <property type="entry name" value="RNaseH_sf"/>
</dbReference>
<dbReference type="EMBL" id="CACVKT020008333">
    <property type="protein sequence ID" value="CAC5414153.1"/>
    <property type="molecule type" value="Genomic_DNA"/>
</dbReference>
<dbReference type="GO" id="GO:0003676">
    <property type="term" value="F:nucleic acid binding"/>
    <property type="evidence" value="ECO:0007669"/>
    <property type="project" value="InterPro"/>
</dbReference>
<dbReference type="GO" id="GO:0015074">
    <property type="term" value="P:DNA integration"/>
    <property type="evidence" value="ECO:0007669"/>
    <property type="project" value="InterPro"/>
</dbReference>
<dbReference type="AlphaFoldDB" id="A0A6J8E2C8"/>
<dbReference type="InterPro" id="IPR012337">
    <property type="entry name" value="RNaseH-like_sf"/>
</dbReference>
<gene>
    <name evidence="3" type="ORF">MCOR_46994</name>
</gene>
<dbReference type="SUPFAM" id="SSF53098">
    <property type="entry name" value="Ribonuclease H-like"/>
    <property type="match status" value="1"/>
</dbReference>
<evidence type="ECO:0000256" key="1">
    <source>
        <dbReference type="SAM" id="MobiDB-lite"/>
    </source>
</evidence>